<protein>
    <submittedName>
        <fullName evidence="3">Uncharacterized protein</fullName>
    </submittedName>
</protein>
<keyword evidence="2" id="KW-0812">Transmembrane</keyword>
<keyword evidence="2" id="KW-1133">Transmembrane helix</keyword>
<dbReference type="RefSeq" id="WP_092381473.1">
    <property type="nucleotide sequence ID" value="NZ_BOPI01000029.1"/>
</dbReference>
<feature type="transmembrane region" description="Helical" evidence="2">
    <location>
        <begin position="55"/>
        <end position="75"/>
    </location>
</feature>
<feature type="transmembrane region" description="Helical" evidence="2">
    <location>
        <begin position="21"/>
        <end position="43"/>
    </location>
</feature>
<reference evidence="4" key="1">
    <citation type="submission" date="2016-10" db="EMBL/GenBank/DDBJ databases">
        <authorList>
            <person name="Varghese N."/>
            <person name="Submissions S."/>
        </authorList>
    </citation>
    <scope>NUCLEOTIDE SEQUENCE [LARGE SCALE GENOMIC DNA]</scope>
    <source>
        <strain evidence="4">CGMCC 4.7038</strain>
    </source>
</reference>
<gene>
    <name evidence="3" type="ORF">SAMN05443287_107310</name>
</gene>
<feature type="region of interest" description="Disordered" evidence="1">
    <location>
        <begin position="1"/>
        <end position="20"/>
    </location>
</feature>
<proteinExistence type="predicted"/>
<dbReference type="AlphaFoldDB" id="A0A1H7BSN9"/>
<dbReference type="STRING" id="1144548.SAMN05443287_107310"/>
<accession>A0A1H7BSN9</accession>
<evidence type="ECO:0000256" key="1">
    <source>
        <dbReference type="SAM" id="MobiDB-lite"/>
    </source>
</evidence>
<dbReference type="Proteomes" id="UP000198707">
    <property type="component" value="Unassembled WGS sequence"/>
</dbReference>
<organism evidence="3 4">
    <name type="scientific">Micromonospora phaseoli</name>
    <dbReference type="NCBI Taxonomy" id="1144548"/>
    <lineage>
        <taxon>Bacteria</taxon>
        <taxon>Bacillati</taxon>
        <taxon>Actinomycetota</taxon>
        <taxon>Actinomycetes</taxon>
        <taxon>Micromonosporales</taxon>
        <taxon>Micromonosporaceae</taxon>
        <taxon>Micromonospora</taxon>
    </lineage>
</organism>
<sequence>MASASRRDDDSQREDAREQLHPVHATYVSAGIALLTVVLLTILGGCGETGGTAVAGIAAVGTIMTAAFGVAAVYARRNGR</sequence>
<dbReference type="EMBL" id="FNYV01000007">
    <property type="protein sequence ID" value="SEJ77652.1"/>
    <property type="molecule type" value="Genomic_DNA"/>
</dbReference>
<evidence type="ECO:0000313" key="3">
    <source>
        <dbReference type="EMBL" id="SEJ77652.1"/>
    </source>
</evidence>
<keyword evidence="4" id="KW-1185">Reference proteome</keyword>
<name>A0A1H7BSN9_9ACTN</name>
<keyword evidence="2" id="KW-0472">Membrane</keyword>
<evidence type="ECO:0000256" key="2">
    <source>
        <dbReference type="SAM" id="Phobius"/>
    </source>
</evidence>
<evidence type="ECO:0000313" key="4">
    <source>
        <dbReference type="Proteomes" id="UP000198707"/>
    </source>
</evidence>